<dbReference type="AlphaFoldDB" id="A0A6A6GZV1"/>
<comment type="similarity">
    <text evidence="1">Belongs to the CoA-transferase III family.</text>
</comment>
<dbReference type="InterPro" id="IPR003673">
    <property type="entry name" value="CoA-Trfase_fam_III"/>
</dbReference>
<dbReference type="OrthoDB" id="2308815at2759"/>
<dbReference type="Gene3D" id="3.40.50.10540">
    <property type="entry name" value="Crotonobetainyl-coa:carnitine coa-transferase, domain 1"/>
    <property type="match status" value="1"/>
</dbReference>
<gene>
    <name evidence="3" type="ORF">EV356DRAFT_507053</name>
</gene>
<reference evidence="3" key="1">
    <citation type="journal article" date="2020" name="Stud. Mycol.">
        <title>101 Dothideomycetes genomes: a test case for predicting lifestyles and emergence of pathogens.</title>
        <authorList>
            <person name="Haridas S."/>
            <person name="Albert R."/>
            <person name="Binder M."/>
            <person name="Bloem J."/>
            <person name="Labutti K."/>
            <person name="Salamov A."/>
            <person name="Andreopoulos B."/>
            <person name="Baker S."/>
            <person name="Barry K."/>
            <person name="Bills G."/>
            <person name="Bluhm B."/>
            <person name="Cannon C."/>
            <person name="Castanera R."/>
            <person name="Culley D."/>
            <person name="Daum C."/>
            <person name="Ezra D."/>
            <person name="Gonzalez J."/>
            <person name="Henrissat B."/>
            <person name="Kuo A."/>
            <person name="Liang C."/>
            <person name="Lipzen A."/>
            <person name="Lutzoni F."/>
            <person name="Magnuson J."/>
            <person name="Mondo S."/>
            <person name="Nolan M."/>
            <person name="Ohm R."/>
            <person name="Pangilinan J."/>
            <person name="Park H.-J."/>
            <person name="Ramirez L."/>
            <person name="Alfaro M."/>
            <person name="Sun H."/>
            <person name="Tritt A."/>
            <person name="Yoshinaga Y."/>
            <person name="Zwiers L.-H."/>
            <person name="Turgeon B."/>
            <person name="Goodwin S."/>
            <person name="Spatafora J."/>
            <person name="Crous P."/>
            <person name="Grigoriev I."/>
        </authorList>
    </citation>
    <scope>NUCLEOTIDE SEQUENCE</scope>
    <source>
        <strain evidence="3">Tuck. ex Michener</strain>
    </source>
</reference>
<evidence type="ECO:0000313" key="4">
    <source>
        <dbReference type="Proteomes" id="UP000800092"/>
    </source>
</evidence>
<feature type="region of interest" description="Disordered" evidence="2">
    <location>
        <begin position="224"/>
        <end position="280"/>
    </location>
</feature>
<dbReference type="InterPro" id="IPR052985">
    <property type="entry name" value="CoA-trans_III_biosynth/detox"/>
</dbReference>
<dbReference type="PANTHER" id="PTHR48229:SF1">
    <property type="entry name" value="ALPHA METHYLACYL-COA RACEMASE-RELATED"/>
    <property type="match status" value="1"/>
</dbReference>
<name>A0A6A6GZV1_VIRVR</name>
<dbReference type="PANTHER" id="PTHR48229">
    <property type="entry name" value="CAIB/BAIF FAMILY ENZYME (AFU_ORTHOLOGUE AFUA_1G05360)-RELATED"/>
    <property type="match status" value="1"/>
</dbReference>
<evidence type="ECO:0000313" key="3">
    <source>
        <dbReference type="EMBL" id="KAF2231305.1"/>
    </source>
</evidence>
<sequence>MASSVENGSQSYSMLTETKNSLTNLLHLCGSQLPPESHNLIRSVSFTSKSASTPYFPCPLKETEAVSALKAVEGGLAASIWHLRTGQKPSKITVDLEKATCFLFSAYSATIDGLHKGDPAVRAKLKDTDLFQAQSILYRRFAANLYETRNPGEYFHIHGSLEATSTLNMLGLDGHRPDVTDYHDCINTIESKVKQFTAEQLEEMNAERRQAGVTCYKPDEFRATKHGQVISQEPPWTVQNLESSTPPSPFPPLSPSSAQASTSSSNNPTHPSSPSSSLPAPQILTGIKVLELCRIIAGPSIGRTLAEYGASVLKITPPHLSDVPFFQVDGNLGKHAADLDLRDASQRAQFDALLEEADVVLDGYRPGSLARLGYGPQQVAEVAMRRGKGIVYVAEDCFGHVGPWRERAGWQQIADCVTGVAWMQGRFMGLDEPVIPPFPQSDYGTGCMGAIAALTGLYRRAKEGGSWWGGVSLCQYDIFLQSLGLYPAQVQQEVKSRHDKEFFELRHADSVDEVGKRALRSMKKVHSELFDAEYCHEAWSKKYQANIRFVKPVVAIEGTWQGFLRQSRPNGTDEATWGEWEIDKDMLTS</sequence>
<organism evidence="3 4">
    <name type="scientific">Viridothelium virens</name>
    <name type="common">Speckled blister lichen</name>
    <name type="synonym">Trypethelium virens</name>
    <dbReference type="NCBI Taxonomy" id="1048519"/>
    <lineage>
        <taxon>Eukaryota</taxon>
        <taxon>Fungi</taxon>
        <taxon>Dikarya</taxon>
        <taxon>Ascomycota</taxon>
        <taxon>Pezizomycotina</taxon>
        <taxon>Dothideomycetes</taxon>
        <taxon>Dothideomycetes incertae sedis</taxon>
        <taxon>Trypetheliales</taxon>
        <taxon>Trypetheliaceae</taxon>
        <taxon>Viridothelium</taxon>
    </lineage>
</organism>
<evidence type="ECO:0000256" key="2">
    <source>
        <dbReference type="SAM" id="MobiDB-lite"/>
    </source>
</evidence>
<protein>
    <submittedName>
        <fullName evidence="3">CoA-transferase family III</fullName>
    </submittedName>
</protein>
<keyword evidence="4" id="KW-1185">Reference proteome</keyword>
<dbReference type="Pfam" id="PF02515">
    <property type="entry name" value="CoA_transf_3"/>
    <property type="match status" value="1"/>
</dbReference>
<dbReference type="EMBL" id="ML991828">
    <property type="protein sequence ID" value="KAF2231305.1"/>
    <property type="molecule type" value="Genomic_DNA"/>
</dbReference>
<proteinExistence type="inferred from homology"/>
<dbReference type="InterPro" id="IPR023606">
    <property type="entry name" value="CoA-Trfase_III_dom_1_sf"/>
</dbReference>
<accession>A0A6A6GZV1</accession>
<keyword evidence="3" id="KW-0808">Transferase</keyword>
<feature type="compositionally biased region" description="Low complexity" evidence="2">
    <location>
        <begin position="255"/>
        <end position="280"/>
    </location>
</feature>
<dbReference type="GO" id="GO:0016740">
    <property type="term" value="F:transferase activity"/>
    <property type="evidence" value="ECO:0007669"/>
    <property type="project" value="UniProtKB-KW"/>
</dbReference>
<evidence type="ECO:0000256" key="1">
    <source>
        <dbReference type="ARBA" id="ARBA00008383"/>
    </source>
</evidence>
<dbReference type="SUPFAM" id="SSF89796">
    <property type="entry name" value="CoA-transferase family III (CaiB/BaiF)"/>
    <property type="match status" value="2"/>
</dbReference>
<dbReference type="Proteomes" id="UP000800092">
    <property type="component" value="Unassembled WGS sequence"/>
</dbReference>